<dbReference type="InterPro" id="IPR050697">
    <property type="entry name" value="Adenylyl/Guanylyl_Cyclase_3/4"/>
</dbReference>
<dbReference type="SUPFAM" id="SSF55073">
    <property type="entry name" value="Nucleotide cyclase"/>
    <property type="match status" value="1"/>
</dbReference>
<protein>
    <submittedName>
        <fullName evidence="2">Guanylate cyclase domain-containing protein</fullName>
    </submittedName>
</protein>
<sequence>MLRPTLKQHPHNNSLSPIRSSTSTNPWTARTPQPGCKGANAAGLAALPRYESAYEGDSYTIAFHTAQSAVQFALAVQKALLTVDWPLQLLEQAELCRPFIVLPAAASSQLPAFHPAALAAGSSTFASMPLAMRLSLASRPEQPTVTSYLRRLRPSQDMYFNRSTQSLELGPRNEPQQPSSATALPNQAAQHTLYASPTALVSPATLKPAMVSAPSTGCGLSGPFTVPSGQAGQAGDACTSNYLSASTNTTLDEADLFSAAEAFLTSNSRWQYDGTSPAAWSMQPSALLKGWPGSNGVSESDHGAFCDAAPLTLHQHLLRSTAVVPSGTAGSLLLFRGLRVARCSSARPPLLRQVLHGCFIHMDVFQSLAWARACPWSASHSGGSNSNQYHLCHRAHAPPGWKHITVCAHAAAGVAGPARGPGGDACRAARFEGGQGA</sequence>
<evidence type="ECO:0000256" key="1">
    <source>
        <dbReference type="SAM" id="MobiDB-lite"/>
    </source>
</evidence>
<dbReference type="AlphaFoldDB" id="A0A699ZCL8"/>
<gene>
    <name evidence="2" type="ORF">HaLaN_13116</name>
</gene>
<name>A0A699ZCL8_HAELA</name>
<dbReference type="Gene3D" id="3.30.70.1230">
    <property type="entry name" value="Nucleotide cyclase"/>
    <property type="match status" value="1"/>
</dbReference>
<dbReference type="PANTHER" id="PTHR43081">
    <property type="entry name" value="ADENYLATE CYCLASE, TERMINAL-DIFFERENTIATION SPECIFIC-RELATED"/>
    <property type="match status" value="1"/>
</dbReference>
<feature type="compositionally biased region" description="Basic residues" evidence="1">
    <location>
        <begin position="1"/>
        <end position="10"/>
    </location>
</feature>
<accession>A0A699ZCL8</accession>
<feature type="compositionally biased region" description="Polar residues" evidence="1">
    <location>
        <begin position="11"/>
        <end position="31"/>
    </location>
</feature>
<dbReference type="EMBL" id="BLLF01001029">
    <property type="protein sequence ID" value="GFH16654.1"/>
    <property type="molecule type" value="Genomic_DNA"/>
</dbReference>
<dbReference type="Proteomes" id="UP000485058">
    <property type="component" value="Unassembled WGS sequence"/>
</dbReference>
<feature type="region of interest" description="Disordered" evidence="1">
    <location>
        <begin position="1"/>
        <end position="35"/>
    </location>
</feature>
<organism evidence="2 3">
    <name type="scientific">Haematococcus lacustris</name>
    <name type="common">Green alga</name>
    <name type="synonym">Haematococcus pluvialis</name>
    <dbReference type="NCBI Taxonomy" id="44745"/>
    <lineage>
        <taxon>Eukaryota</taxon>
        <taxon>Viridiplantae</taxon>
        <taxon>Chlorophyta</taxon>
        <taxon>core chlorophytes</taxon>
        <taxon>Chlorophyceae</taxon>
        <taxon>CS clade</taxon>
        <taxon>Chlamydomonadales</taxon>
        <taxon>Haematococcaceae</taxon>
        <taxon>Haematococcus</taxon>
    </lineage>
</organism>
<proteinExistence type="predicted"/>
<keyword evidence="3" id="KW-1185">Reference proteome</keyword>
<reference evidence="2 3" key="1">
    <citation type="submission" date="2020-02" db="EMBL/GenBank/DDBJ databases">
        <title>Draft genome sequence of Haematococcus lacustris strain NIES-144.</title>
        <authorList>
            <person name="Morimoto D."/>
            <person name="Nakagawa S."/>
            <person name="Yoshida T."/>
            <person name="Sawayama S."/>
        </authorList>
    </citation>
    <scope>NUCLEOTIDE SEQUENCE [LARGE SCALE GENOMIC DNA]</scope>
    <source>
        <strain evidence="2 3">NIES-144</strain>
    </source>
</reference>
<dbReference type="InterPro" id="IPR029787">
    <property type="entry name" value="Nucleotide_cyclase"/>
</dbReference>
<evidence type="ECO:0000313" key="2">
    <source>
        <dbReference type="EMBL" id="GFH16654.1"/>
    </source>
</evidence>
<comment type="caution">
    <text evidence="2">The sequence shown here is derived from an EMBL/GenBank/DDBJ whole genome shotgun (WGS) entry which is preliminary data.</text>
</comment>
<evidence type="ECO:0000313" key="3">
    <source>
        <dbReference type="Proteomes" id="UP000485058"/>
    </source>
</evidence>
<dbReference type="PANTHER" id="PTHR43081:SF1">
    <property type="entry name" value="ADENYLATE CYCLASE, TERMINAL-DIFFERENTIATION SPECIFIC"/>
    <property type="match status" value="1"/>
</dbReference>